<reference evidence="1 2" key="1">
    <citation type="submission" date="2024-03" db="EMBL/GenBank/DDBJ databases">
        <title>Whole genomes of four grape xylem sap localized bacterial endophytes.</title>
        <authorList>
            <person name="Kumar G."/>
            <person name="Savka M.A."/>
        </authorList>
    </citation>
    <scope>NUCLEOTIDE SEQUENCE [LARGE SCALE GENOMIC DNA]</scope>
    <source>
        <strain evidence="1 2">RIT_GXS8</strain>
    </source>
</reference>
<dbReference type="Proteomes" id="UP001370299">
    <property type="component" value="Unassembled WGS sequence"/>
</dbReference>
<sequence length="104" mass="11385">MPDRSVSPASVPPTLDLQLSWRGAYGRLRVFPDRLEAETDYQRAARVSVPMDAVSGWRLGPCDEDAVCVEFVTGPETFRVLLDTSDEQLAALAVRKVLGPPLAD</sequence>
<dbReference type="EMBL" id="JBBLYY010000066">
    <property type="protein sequence ID" value="MEK0172513.1"/>
    <property type="molecule type" value="Genomic_DNA"/>
</dbReference>
<evidence type="ECO:0000313" key="2">
    <source>
        <dbReference type="Proteomes" id="UP001370299"/>
    </source>
</evidence>
<dbReference type="RefSeq" id="WP_148061791.1">
    <property type="nucleotide sequence ID" value="NZ_JBBKAP010000031.1"/>
</dbReference>
<proteinExistence type="predicted"/>
<evidence type="ECO:0000313" key="1">
    <source>
        <dbReference type="EMBL" id="MEK0172513.1"/>
    </source>
</evidence>
<gene>
    <name evidence="1" type="ORF">WMN62_13630</name>
</gene>
<organism evidence="1 2">
    <name type="scientific">Curtobacterium citreum</name>
    <dbReference type="NCBI Taxonomy" id="2036"/>
    <lineage>
        <taxon>Bacteria</taxon>
        <taxon>Bacillati</taxon>
        <taxon>Actinomycetota</taxon>
        <taxon>Actinomycetes</taxon>
        <taxon>Micrococcales</taxon>
        <taxon>Microbacteriaceae</taxon>
        <taxon>Curtobacterium</taxon>
    </lineage>
</organism>
<comment type="caution">
    <text evidence="1">The sequence shown here is derived from an EMBL/GenBank/DDBJ whole genome shotgun (WGS) entry which is preliminary data.</text>
</comment>
<keyword evidence="2" id="KW-1185">Reference proteome</keyword>
<protein>
    <submittedName>
        <fullName evidence="1">Uncharacterized protein</fullName>
    </submittedName>
</protein>
<name>A0ABU8YDC6_9MICO</name>
<accession>A0ABU8YDC6</accession>